<comment type="similarity">
    <text evidence="1">Belongs to the universal ribosomal protein uL18 family.</text>
</comment>
<comment type="caution">
    <text evidence="5">The sequence shown here is derived from an EMBL/GenBank/DDBJ whole genome shotgun (WGS) entry which is preliminary data.</text>
</comment>
<dbReference type="GO" id="GO:0006412">
    <property type="term" value="P:translation"/>
    <property type="evidence" value="ECO:0007669"/>
    <property type="project" value="InterPro"/>
</dbReference>
<evidence type="ECO:0000256" key="3">
    <source>
        <dbReference type="ARBA" id="ARBA00023274"/>
    </source>
</evidence>
<evidence type="ECO:0000256" key="4">
    <source>
        <dbReference type="SAM" id="MobiDB-lite"/>
    </source>
</evidence>
<evidence type="ECO:0000256" key="1">
    <source>
        <dbReference type="ARBA" id="ARBA00007116"/>
    </source>
</evidence>
<dbReference type="OrthoDB" id="9810939at2"/>
<sequence length="126" mass="13156">MDESLKNFKPEPSSSAPQVSQVSEPAPEPEVVEAAAEAPAKKGKGARQPRAAAPVVEKKVKKSPVDQLAGIAGNRKVAVAREVGKIVAQRAKEKGIAQVVFDRGGYAYHGRVAALAEGAREGGLDF</sequence>
<proteinExistence type="inferred from homology"/>
<gene>
    <name evidence="5" type="ORF">KDAU_18780</name>
</gene>
<dbReference type="GO" id="GO:0003735">
    <property type="term" value="F:structural constituent of ribosome"/>
    <property type="evidence" value="ECO:0007669"/>
    <property type="project" value="InterPro"/>
</dbReference>
<keyword evidence="6" id="KW-1185">Reference proteome</keyword>
<dbReference type="AlphaFoldDB" id="A0A401ZCG5"/>
<protein>
    <recommendedName>
        <fullName evidence="7">50S ribosomal protein L18</fullName>
    </recommendedName>
</protein>
<dbReference type="CDD" id="cd00432">
    <property type="entry name" value="Ribosomal_L18_L5e"/>
    <property type="match status" value="1"/>
</dbReference>
<dbReference type="Proteomes" id="UP000287224">
    <property type="component" value="Unassembled WGS sequence"/>
</dbReference>
<evidence type="ECO:0008006" key="7">
    <source>
        <dbReference type="Google" id="ProtNLM"/>
    </source>
</evidence>
<organism evidence="5 6">
    <name type="scientific">Dictyobacter aurantiacus</name>
    <dbReference type="NCBI Taxonomy" id="1936993"/>
    <lineage>
        <taxon>Bacteria</taxon>
        <taxon>Bacillati</taxon>
        <taxon>Chloroflexota</taxon>
        <taxon>Ktedonobacteria</taxon>
        <taxon>Ktedonobacterales</taxon>
        <taxon>Dictyobacteraceae</taxon>
        <taxon>Dictyobacter</taxon>
    </lineage>
</organism>
<feature type="region of interest" description="Disordered" evidence="4">
    <location>
        <begin position="1"/>
        <end position="59"/>
    </location>
</feature>
<feature type="compositionally biased region" description="Low complexity" evidence="4">
    <location>
        <begin position="10"/>
        <end position="25"/>
    </location>
</feature>
<dbReference type="Pfam" id="PF00861">
    <property type="entry name" value="Ribosomal_L18p"/>
    <property type="match status" value="1"/>
</dbReference>
<dbReference type="InterPro" id="IPR005484">
    <property type="entry name" value="Ribosomal_uL18_bac/plant/anim"/>
</dbReference>
<dbReference type="SUPFAM" id="SSF53137">
    <property type="entry name" value="Translational machinery components"/>
    <property type="match status" value="1"/>
</dbReference>
<reference evidence="6" key="1">
    <citation type="submission" date="2018-12" db="EMBL/GenBank/DDBJ databases">
        <title>Tengunoibacter tsumagoiensis gen. nov., sp. nov., Dictyobacter kobayashii sp. nov., D. alpinus sp. nov., and D. joshuensis sp. nov. and description of Dictyobacteraceae fam. nov. within the order Ktedonobacterales isolated from Tengu-no-mugimeshi.</title>
        <authorList>
            <person name="Wang C.M."/>
            <person name="Zheng Y."/>
            <person name="Sakai Y."/>
            <person name="Toyoda A."/>
            <person name="Minakuchi Y."/>
            <person name="Abe K."/>
            <person name="Yokota A."/>
            <person name="Yabe S."/>
        </authorList>
    </citation>
    <scope>NUCLEOTIDE SEQUENCE [LARGE SCALE GENOMIC DNA]</scope>
    <source>
        <strain evidence="6">S-27</strain>
    </source>
</reference>
<evidence type="ECO:0000313" key="6">
    <source>
        <dbReference type="Proteomes" id="UP000287224"/>
    </source>
</evidence>
<dbReference type="GO" id="GO:1990904">
    <property type="term" value="C:ribonucleoprotein complex"/>
    <property type="evidence" value="ECO:0007669"/>
    <property type="project" value="UniProtKB-KW"/>
</dbReference>
<keyword evidence="2" id="KW-0689">Ribosomal protein</keyword>
<evidence type="ECO:0000313" key="5">
    <source>
        <dbReference type="EMBL" id="GCE04549.1"/>
    </source>
</evidence>
<keyword evidence="3" id="KW-0687">Ribonucleoprotein</keyword>
<accession>A0A401ZCG5</accession>
<evidence type="ECO:0000256" key="2">
    <source>
        <dbReference type="ARBA" id="ARBA00022980"/>
    </source>
</evidence>
<dbReference type="EMBL" id="BIFQ01000001">
    <property type="protein sequence ID" value="GCE04549.1"/>
    <property type="molecule type" value="Genomic_DNA"/>
</dbReference>
<dbReference type="GO" id="GO:0005840">
    <property type="term" value="C:ribosome"/>
    <property type="evidence" value="ECO:0007669"/>
    <property type="project" value="UniProtKB-KW"/>
</dbReference>
<name>A0A401ZCG5_9CHLR</name>
<dbReference type="Gene3D" id="3.30.420.100">
    <property type="match status" value="1"/>
</dbReference>
<dbReference type="InterPro" id="IPR057268">
    <property type="entry name" value="Ribosomal_L18"/>
</dbReference>